<proteinExistence type="predicted"/>
<organism evidence="1 2">
    <name type="scientific">Trichonephila clavipes</name>
    <name type="common">Golden silk orbweaver</name>
    <name type="synonym">Nephila clavipes</name>
    <dbReference type="NCBI Taxonomy" id="2585209"/>
    <lineage>
        <taxon>Eukaryota</taxon>
        <taxon>Metazoa</taxon>
        <taxon>Ecdysozoa</taxon>
        <taxon>Arthropoda</taxon>
        <taxon>Chelicerata</taxon>
        <taxon>Arachnida</taxon>
        <taxon>Araneae</taxon>
        <taxon>Araneomorphae</taxon>
        <taxon>Entelegynae</taxon>
        <taxon>Araneoidea</taxon>
        <taxon>Nephilidae</taxon>
        <taxon>Trichonephila</taxon>
    </lineage>
</organism>
<sequence>MRYKHLIRCYTASIKMVVHYTNQAEYCCRPVVSLPWRIDSTEVQILPCIVRHDRRADQRADQRGDPDVTLQHSIKLTLNLHCWRQNCVLVLLARLPITTYNGL</sequence>
<evidence type="ECO:0000313" key="1">
    <source>
        <dbReference type="EMBL" id="GFX87835.1"/>
    </source>
</evidence>
<dbReference type="AlphaFoldDB" id="A0A8X6R5B8"/>
<reference evidence="1" key="1">
    <citation type="submission" date="2020-08" db="EMBL/GenBank/DDBJ databases">
        <title>Multicomponent nature underlies the extraordinary mechanical properties of spider dragline silk.</title>
        <authorList>
            <person name="Kono N."/>
            <person name="Nakamura H."/>
            <person name="Mori M."/>
            <person name="Yoshida Y."/>
            <person name="Ohtoshi R."/>
            <person name="Malay A.D."/>
            <person name="Moran D.A.P."/>
            <person name="Tomita M."/>
            <person name="Numata K."/>
            <person name="Arakawa K."/>
        </authorList>
    </citation>
    <scope>NUCLEOTIDE SEQUENCE</scope>
</reference>
<protein>
    <submittedName>
        <fullName evidence="1">Uncharacterized protein</fullName>
    </submittedName>
</protein>
<comment type="caution">
    <text evidence="1">The sequence shown here is derived from an EMBL/GenBank/DDBJ whole genome shotgun (WGS) entry which is preliminary data.</text>
</comment>
<dbReference type="EMBL" id="BMAU01021040">
    <property type="protein sequence ID" value="GFX87835.1"/>
    <property type="molecule type" value="Genomic_DNA"/>
</dbReference>
<keyword evidence="2" id="KW-1185">Reference proteome</keyword>
<accession>A0A8X6R5B8</accession>
<gene>
    <name evidence="1" type="ORF">TNCV_4373001</name>
</gene>
<dbReference type="Proteomes" id="UP000887159">
    <property type="component" value="Unassembled WGS sequence"/>
</dbReference>
<name>A0A8X6R5B8_TRICX</name>
<evidence type="ECO:0000313" key="2">
    <source>
        <dbReference type="Proteomes" id="UP000887159"/>
    </source>
</evidence>